<feature type="transmembrane region" description="Helical" evidence="1">
    <location>
        <begin position="43"/>
        <end position="61"/>
    </location>
</feature>
<keyword evidence="1" id="KW-0472">Membrane</keyword>
<comment type="caution">
    <text evidence="2">The sequence shown here is derived from an EMBL/GenBank/DDBJ whole genome shotgun (WGS) entry which is preliminary data.</text>
</comment>
<keyword evidence="1" id="KW-1133">Transmembrane helix</keyword>
<evidence type="ECO:0000256" key="1">
    <source>
        <dbReference type="SAM" id="Phobius"/>
    </source>
</evidence>
<proteinExistence type="predicted"/>
<sequence>MTARVGPARWRIVTPYGKFVYLFLASIVVAAVTVTASLTMGSWAGSLASVPLQLLVVGFAARNFRDAEIESLEAPRAWWRMTARPLSGFVFGALFLVQAVWVTPSAFRKPDAWAVVLGVLTCALLGAALIRSSLRLRADVSGRSAGLSLS</sequence>
<gene>
    <name evidence="2" type="ORF">HP550_03490</name>
</gene>
<keyword evidence="1" id="KW-0812">Transmembrane</keyword>
<dbReference type="AlphaFoldDB" id="A0A7Y6DWT4"/>
<evidence type="ECO:0000313" key="2">
    <source>
        <dbReference type="EMBL" id="NUU16312.1"/>
    </source>
</evidence>
<feature type="transmembrane region" description="Helical" evidence="1">
    <location>
        <begin position="19"/>
        <end position="37"/>
    </location>
</feature>
<dbReference type="RefSeq" id="WP_175346210.1">
    <property type="nucleotide sequence ID" value="NZ_JABMCI010000044.1"/>
</dbReference>
<feature type="transmembrane region" description="Helical" evidence="1">
    <location>
        <begin position="82"/>
        <end position="101"/>
    </location>
</feature>
<dbReference type="EMBL" id="JABMCI010000044">
    <property type="protein sequence ID" value="NUU16312.1"/>
    <property type="molecule type" value="Genomic_DNA"/>
</dbReference>
<feature type="transmembrane region" description="Helical" evidence="1">
    <location>
        <begin position="113"/>
        <end position="134"/>
    </location>
</feature>
<accession>A0A7Y6DWT4</accession>
<evidence type="ECO:0000313" key="3">
    <source>
        <dbReference type="Proteomes" id="UP000565724"/>
    </source>
</evidence>
<organism evidence="2 3">
    <name type="scientific">Cellulomonas humilata</name>
    <dbReference type="NCBI Taxonomy" id="144055"/>
    <lineage>
        <taxon>Bacteria</taxon>
        <taxon>Bacillati</taxon>
        <taxon>Actinomycetota</taxon>
        <taxon>Actinomycetes</taxon>
        <taxon>Micrococcales</taxon>
        <taxon>Cellulomonadaceae</taxon>
        <taxon>Cellulomonas</taxon>
    </lineage>
</organism>
<dbReference type="Proteomes" id="UP000565724">
    <property type="component" value="Unassembled WGS sequence"/>
</dbReference>
<name>A0A7Y6DWT4_9CELL</name>
<reference evidence="2 3" key="1">
    <citation type="submission" date="2020-05" db="EMBL/GenBank/DDBJ databases">
        <title>Genome Sequencing of Type Strains.</title>
        <authorList>
            <person name="Lemaire J.F."/>
            <person name="Inderbitzin P."/>
            <person name="Gregorio O.A."/>
            <person name="Collins S.B."/>
            <person name="Wespe N."/>
            <person name="Knight-Connoni V."/>
        </authorList>
    </citation>
    <scope>NUCLEOTIDE SEQUENCE [LARGE SCALE GENOMIC DNA]</scope>
    <source>
        <strain evidence="2 3">ATCC 25174</strain>
    </source>
</reference>
<keyword evidence="3" id="KW-1185">Reference proteome</keyword>
<protein>
    <submittedName>
        <fullName evidence="2">Uncharacterized protein</fullName>
    </submittedName>
</protein>